<protein>
    <submittedName>
        <fullName evidence="6">AraC family transcriptional regulator</fullName>
    </submittedName>
</protein>
<gene>
    <name evidence="6" type="ORF">E1757_29120</name>
</gene>
<sequence>MIYLICKRYQRAVKSWQEQVIDIMPDRRICMRRNSYFIRLLSFNIILVIVSVFMLGYIAYLKTTSLINEKIDKINGQLLFQTQLQIENSLRSVESAIVQFSLSPNLINIMDVDFNVIKYENYLELKSLLPEINTLYSHDSGFSYFEIVNLNKGWVLRNGGVLAIQEVYSPDEIRRIKEGASSSIWSRVDNGNFEYTLKVPFSSFDQFNGVVRARIPGNEIYHVLATGKDMGEMTLIDANGSVIRGLIQFKSIQDELADAVQKVQRDIQIEPEGSFLTKLNGDEYSVIYRKSAKYGWTYLSVVSTLETNSTSRFIGFFIVITSFVVISVIFVFSLFGARKLYSPIKRLFHLVVSNSDDNSHARSNELDFINKKIRMFLQDSQRLKAQLGIKANELNDFFAFKLFQGELKQTEIESKLGIDMRWEQYCVMTVQIDTLEGTGYRKTDLDLLLFAVKNMLGELAAELSVLRPVIINNVQVLLIGTPHKNVEVMKEDVYLLSRSIQQAVKQYLKLQVSIGISDPFFKSYEASDGYHKAADALKLRMTHGREAILYISDFDETEAVKAKYPALIAKDLNDAIKFGDKEQTKHFLHNFIAEIFSGPYSYKDCHKFIFLLLMDMIKLSNNSDEMFIRLFKEKPLFDYLDQLLQNSGHDVEVWIYDTVIEPMITETLARNETRHRNITKTLIQFIHEEYDTDLTLEACASRLHFNPNYLGQIFRKESGSGFNDYLSQYRLIISKKMLAETDYQVQEIAENLRFSNSQNFIRYFKKMEGITPRQYRENLMKS</sequence>
<feature type="transmembrane region" description="Helical" evidence="4">
    <location>
        <begin position="36"/>
        <end position="60"/>
    </location>
</feature>
<feature type="transmembrane region" description="Helical" evidence="4">
    <location>
        <begin position="313"/>
        <end position="337"/>
    </location>
</feature>
<keyword evidence="4" id="KW-1133">Transmembrane helix</keyword>
<reference evidence="6 7" key="1">
    <citation type="submission" date="2019-03" db="EMBL/GenBank/DDBJ databases">
        <title>This is whole genome sequence of Paenibacillus sp MS74 strain.</title>
        <authorList>
            <person name="Trinh H.N."/>
        </authorList>
    </citation>
    <scope>NUCLEOTIDE SEQUENCE [LARGE SCALE GENOMIC DNA]</scope>
    <source>
        <strain evidence="6 7">MS74</strain>
    </source>
</reference>
<evidence type="ECO:0000256" key="4">
    <source>
        <dbReference type="SAM" id="Phobius"/>
    </source>
</evidence>
<dbReference type="InterPro" id="IPR018060">
    <property type="entry name" value="HTH_AraC"/>
</dbReference>
<keyword evidence="7" id="KW-1185">Reference proteome</keyword>
<keyword evidence="4" id="KW-0812">Transmembrane</keyword>
<dbReference type="SUPFAM" id="SSF46689">
    <property type="entry name" value="Homeodomain-like"/>
    <property type="match status" value="1"/>
</dbReference>
<dbReference type="GO" id="GO:0043565">
    <property type="term" value="F:sequence-specific DNA binding"/>
    <property type="evidence" value="ECO:0007669"/>
    <property type="project" value="InterPro"/>
</dbReference>
<dbReference type="GO" id="GO:0003700">
    <property type="term" value="F:DNA-binding transcription factor activity"/>
    <property type="evidence" value="ECO:0007669"/>
    <property type="project" value="InterPro"/>
</dbReference>
<dbReference type="PANTHER" id="PTHR43280:SF10">
    <property type="entry name" value="REGULATORY PROTEIN POCR"/>
    <property type="match status" value="1"/>
</dbReference>
<keyword evidence="4" id="KW-0472">Membrane</keyword>
<dbReference type="OrthoDB" id="9816335at2"/>
<evidence type="ECO:0000313" key="6">
    <source>
        <dbReference type="EMBL" id="TDF92779.1"/>
    </source>
</evidence>
<dbReference type="Proteomes" id="UP000295636">
    <property type="component" value="Unassembled WGS sequence"/>
</dbReference>
<proteinExistence type="predicted"/>
<dbReference type="PROSITE" id="PS00041">
    <property type="entry name" value="HTH_ARAC_FAMILY_1"/>
    <property type="match status" value="1"/>
</dbReference>
<keyword evidence="3" id="KW-0804">Transcription</keyword>
<evidence type="ECO:0000313" key="7">
    <source>
        <dbReference type="Proteomes" id="UP000295636"/>
    </source>
</evidence>
<evidence type="ECO:0000256" key="1">
    <source>
        <dbReference type="ARBA" id="ARBA00023015"/>
    </source>
</evidence>
<dbReference type="SMART" id="SM00342">
    <property type="entry name" value="HTH_ARAC"/>
    <property type="match status" value="1"/>
</dbReference>
<dbReference type="PANTHER" id="PTHR43280">
    <property type="entry name" value="ARAC-FAMILY TRANSCRIPTIONAL REGULATOR"/>
    <property type="match status" value="1"/>
</dbReference>
<dbReference type="PROSITE" id="PS01124">
    <property type="entry name" value="HTH_ARAC_FAMILY_2"/>
    <property type="match status" value="1"/>
</dbReference>
<evidence type="ECO:0000256" key="2">
    <source>
        <dbReference type="ARBA" id="ARBA00023125"/>
    </source>
</evidence>
<feature type="domain" description="HTH araC/xylS-type" evidence="5">
    <location>
        <begin position="680"/>
        <end position="778"/>
    </location>
</feature>
<dbReference type="InterPro" id="IPR009057">
    <property type="entry name" value="Homeodomain-like_sf"/>
</dbReference>
<evidence type="ECO:0000259" key="5">
    <source>
        <dbReference type="PROSITE" id="PS01124"/>
    </source>
</evidence>
<accession>A0A4R5KC04</accession>
<dbReference type="AlphaFoldDB" id="A0A4R5KC04"/>
<keyword evidence="2" id="KW-0238">DNA-binding</keyword>
<dbReference type="Gene3D" id="1.10.10.60">
    <property type="entry name" value="Homeodomain-like"/>
    <property type="match status" value="2"/>
</dbReference>
<organism evidence="6 7">
    <name type="scientific">Paenibacillus piri</name>
    <dbReference type="NCBI Taxonomy" id="2547395"/>
    <lineage>
        <taxon>Bacteria</taxon>
        <taxon>Bacillati</taxon>
        <taxon>Bacillota</taxon>
        <taxon>Bacilli</taxon>
        <taxon>Bacillales</taxon>
        <taxon>Paenibacillaceae</taxon>
        <taxon>Paenibacillus</taxon>
    </lineage>
</organism>
<keyword evidence="1" id="KW-0805">Transcription regulation</keyword>
<comment type="caution">
    <text evidence="6">The sequence shown here is derived from an EMBL/GenBank/DDBJ whole genome shotgun (WGS) entry which is preliminary data.</text>
</comment>
<dbReference type="Pfam" id="PF12833">
    <property type="entry name" value="HTH_18"/>
    <property type="match status" value="1"/>
</dbReference>
<name>A0A4R5KC04_9BACL</name>
<dbReference type="EMBL" id="SMRT01000019">
    <property type="protein sequence ID" value="TDF92779.1"/>
    <property type="molecule type" value="Genomic_DNA"/>
</dbReference>
<dbReference type="InterPro" id="IPR018062">
    <property type="entry name" value="HTH_AraC-typ_CS"/>
</dbReference>
<evidence type="ECO:0000256" key="3">
    <source>
        <dbReference type="ARBA" id="ARBA00023163"/>
    </source>
</evidence>